<dbReference type="InterPro" id="IPR042219">
    <property type="entry name" value="AAA_lid_11_sf"/>
</dbReference>
<dbReference type="InterPro" id="IPR041228">
    <property type="entry name" value="Dynein_C"/>
</dbReference>
<dbReference type="PANTHER" id="PTHR22878">
    <property type="entry name" value="DYNEIN HEAVY CHAIN 6, AXONEMAL-LIKE-RELATED"/>
    <property type="match status" value="1"/>
</dbReference>
<evidence type="ECO:0000259" key="25">
    <source>
        <dbReference type="Pfam" id="PF12777"/>
    </source>
</evidence>
<dbReference type="Pfam" id="PF17852">
    <property type="entry name" value="Dynein_AAA_lid"/>
    <property type="match status" value="1"/>
</dbReference>
<dbReference type="Gene3D" id="1.20.140.100">
    <property type="entry name" value="Dynein heavy chain, N-terminal domain 2"/>
    <property type="match status" value="1"/>
</dbReference>
<dbReference type="InterPro" id="IPR024317">
    <property type="entry name" value="Dynein_heavy_chain_D4_dom"/>
</dbReference>
<dbReference type="FunFam" id="1.10.8.720:FF:000001">
    <property type="entry name" value="dynein heavy chain 7, axonemal"/>
    <property type="match status" value="1"/>
</dbReference>
<feature type="domain" description="Dynein heavy chain 3 AAA+ lid" evidence="29">
    <location>
        <begin position="2135"/>
        <end position="2228"/>
    </location>
</feature>
<evidence type="ECO:0000256" key="14">
    <source>
        <dbReference type="ARBA" id="ARBA00023212"/>
    </source>
</evidence>
<evidence type="ECO:0000256" key="9">
    <source>
        <dbReference type="ARBA" id="ARBA00022846"/>
    </source>
</evidence>
<dbReference type="OrthoDB" id="5593012at2759"/>
<evidence type="ECO:0000259" key="23">
    <source>
        <dbReference type="Pfam" id="PF08393"/>
    </source>
</evidence>
<evidence type="ECO:0000256" key="21">
    <source>
        <dbReference type="SAM" id="MobiDB-lite"/>
    </source>
</evidence>
<dbReference type="Pfam" id="PF08393">
    <property type="entry name" value="DHC_N2"/>
    <property type="match status" value="1"/>
</dbReference>
<dbReference type="Gene3D" id="1.20.920.20">
    <property type="match status" value="1"/>
</dbReference>
<dbReference type="GO" id="GO:0008569">
    <property type="term" value="F:minus-end-directed microtubule motor activity"/>
    <property type="evidence" value="ECO:0007669"/>
    <property type="project" value="InterPro"/>
</dbReference>
<dbReference type="GO" id="GO:0005858">
    <property type="term" value="C:axonemal dynein complex"/>
    <property type="evidence" value="ECO:0007669"/>
    <property type="project" value="UniProtKB-ARBA"/>
</dbReference>
<dbReference type="Pfam" id="PF17857">
    <property type="entry name" value="AAA_lid_1"/>
    <property type="match status" value="1"/>
</dbReference>
<comment type="caution">
    <text evidence="32">The sequence shown here is derived from an EMBL/GenBank/DDBJ whole genome shotgun (WGS) entry which is preliminary data.</text>
</comment>
<evidence type="ECO:0000259" key="31">
    <source>
        <dbReference type="Pfam" id="PF18199"/>
    </source>
</evidence>
<dbReference type="InterPro" id="IPR043160">
    <property type="entry name" value="Dynein_C_barrel"/>
</dbReference>
<dbReference type="Pfam" id="PF18199">
    <property type="entry name" value="Dynein_C"/>
    <property type="match status" value="1"/>
</dbReference>
<evidence type="ECO:0000256" key="18">
    <source>
        <dbReference type="ARBA" id="ARBA00078543"/>
    </source>
</evidence>
<evidence type="ECO:0000259" key="28">
    <source>
        <dbReference type="Pfam" id="PF17852"/>
    </source>
</evidence>
<evidence type="ECO:0000259" key="24">
    <source>
        <dbReference type="Pfam" id="PF12774"/>
    </source>
</evidence>
<evidence type="ECO:0000259" key="30">
    <source>
        <dbReference type="Pfam" id="PF18198"/>
    </source>
</evidence>
<dbReference type="FunFam" id="1.20.920.20:FF:000006">
    <property type="entry name" value="Dynein, axonemal, heavy chain 6"/>
    <property type="match status" value="1"/>
</dbReference>
<evidence type="ECO:0000256" key="16">
    <source>
        <dbReference type="ARBA" id="ARBA00062885"/>
    </source>
</evidence>
<evidence type="ECO:0000256" key="6">
    <source>
        <dbReference type="ARBA" id="ARBA00022737"/>
    </source>
</evidence>
<dbReference type="InterPro" id="IPR042228">
    <property type="entry name" value="Dynein_linker_3"/>
</dbReference>
<feature type="domain" description="Dynein heavy chain hydrolytic ATP-binding dynein motor region" evidence="24">
    <location>
        <begin position="1274"/>
        <end position="1600"/>
    </location>
</feature>
<evidence type="ECO:0000256" key="13">
    <source>
        <dbReference type="ARBA" id="ARBA00023175"/>
    </source>
</evidence>
<accession>A0A1W0WFI6</accession>
<dbReference type="FunFam" id="1.10.8.1220:FF:000001">
    <property type="entry name" value="Dynein axonemal heavy chain 5"/>
    <property type="match status" value="1"/>
</dbReference>
<keyword evidence="7" id="KW-0547">Nucleotide-binding</keyword>
<keyword evidence="11 20" id="KW-0175">Coiled coil</keyword>
<feature type="domain" description="Dynein heavy chain AAA 5 extension" evidence="28">
    <location>
        <begin position="1766"/>
        <end position="1913"/>
    </location>
</feature>
<dbReference type="FunFam" id="3.40.50.300:FF:002141">
    <property type="entry name" value="Dynein heavy chain"/>
    <property type="match status" value="1"/>
</dbReference>
<dbReference type="InterPro" id="IPR041589">
    <property type="entry name" value="DNAH3_AAA_lid_1"/>
</dbReference>
<dbReference type="GO" id="GO:0051959">
    <property type="term" value="F:dynein light intermediate chain binding"/>
    <property type="evidence" value="ECO:0007669"/>
    <property type="project" value="InterPro"/>
</dbReference>
<feature type="domain" description="Dynein heavy chain C-terminal" evidence="31">
    <location>
        <begin position="3698"/>
        <end position="3998"/>
    </location>
</feature>
<dbReference type="FunFam" id="3.40.50.300:FF:000362">
    <property type="entry name" value="Dynein, axonemal, heavy chain 6"/>
    <property type="match status" value="1"/>
</dbReference>
<feature type="domain" description="Dynein heavy chain coiled coil stalk" evidence="25">
    <location>
        <begin position="2566"/>
        <end position="2906"/>
    </location>
</feature>
<keyword evidence="15" id="KW-0966">Cell projection</keyword>
<dbReference type="Gene3D" id="3.40.50.300">
    <property type="entry name" value="P-loop containing nucleotide triphosphate hydrolases"/>
    <property type="match status" value="5"/>
</dbReference>
<evidence type="ECO:0000256" key="3">
    <source>
        <dbReference type="ARBA" id="ARBA00008887"/>
    </source>
</evidence>
<dbReference type="FunFam" id="3.40.50.300:FF:000223">
    <property type="entry name" value="Dynein heavy chain 3, axonemal"/>
    <property type="match status" value="1"/>
</dbReference>
<feature type="domain" description="Dynein heavy chain AAA lid" evidence="30">
    <location>
        <begin position="3552"/>
        <end position="3692"/>
    </location>
</feature>
<dbReference type="InterPro" id="IPR035699">
    <property type="entry name" value="AAA_6"/>
</dbReference>
<organism evidence="32 33">
    <name type="scientific">Hypsibius exemplaris</name>
    <name type="common">Freshwater tardigrade</name>
    <dbReference type="NCBI Taxonomy" id="2072580"/>
    <lineage>
        <taxon>Eukaryota</taxon>
        <taxon>Metazoa</taxon>
        <taxon>Ecdysozoa</taxon>
        <taxon>Tardigrada</taxon>
        <taxon>Eutardigrada</taxon>
        <taxon>Parachela</taxon>
        <taxon>Hypsibioidea</taxon>
        <taxon>Hypsibiidae</taxon>
        <taxon>Hypsibius</taxon>
    </lineage>
</organism>
<evidence type="ECO:0000256" key="4">
    <source>
        <dbReference type="ARBA" id="ARBA00022490"/>
    </source>
</evidence>
<feature type="domain" description="Dynein heavy chain region D6 P-loop" evidence="22">
    <location>
        <begin position="3401"/>
        <end position="3516"/>
    </location>
</feature>
<evidence type="ECO:0000256" key="20">
    <source>
        <dbReference type="SAM" id="Coils"/>
    </source>
</evidence>
<keyword evidence="9" id="KW-0282">Flagellum</keyword>
<dbReference type="Gene3D" id="3.20.180.20">
    <property type="entry name" value="Dynein heavy chain, N-terminal domain 2"/>
    <property type="match status" value="1"/>
</dbReference>
<dbReference type="InterPro" id="IPR024743">
    <property type="entry name" value="Dynein_HC_stalk"/>
</dbReference>
<feature type="region of interest" description="Disordered" evidence="21">
    <location>
        <begin position="98"/>
        <end position="124"/>
    </location>
</feature>
<dbReference type="Gene3D" id="1.10.287.2620">
    <property type="match status" value="1"/>
</dbReference>
<dbReference type="Pfam" id="PF12775">
    <property type="entry name" value="AAA_7"/>
    <property type="match status" value="1"/>
</dbReference>
<dbReference type="Gene3D" id="1.20.1270.280">
    <property type="match status" value="1"/>
</dbReference>
<evidence type="ECO:0000256" key="19">
    <source>
        <dbReference type="ARBA" id="ARBA00082102"/>
    </source>
</evidence>
<dbReference type="Proteomes" id="UP000192578">
    <property type="component" value="Unassembled WGS sequence"/>
</dbReference>
<evidence type="ECO:0000313" key="32">
    <source>
        <dbReference type="EMBL" id="OQV13961.1"/>
    </source>
</evidence>
<dbReference type="PANTHER" id="PTHR22878:SF66">
    <property type="entry name" value="DYNEIN AXONEMAL HEAVY CHAIN 7"/>
    <property type="match status" value="1"/>
</dbReference>
<dbReference type="FunFam" id="1.20.58.1120:FF:000005">
    <property type="entry name" value="Dynein, axonemal, heavy chain 12"/>
    <property type="match status" value="1"/>
</dbReference>
<keyword evidence="6" id="KW-0677">Repeat</keyword>
<keyword evidence="12" id="KW-0969">Cilium</keyword>
<dbReference type="FunFam" id="3.20.180.20:FF:000003">
    <property type="entry name" value="Dynein heavy chain 12, axonemal"/>
    <property type="match status" value="1"/>
</dbReference>
<feature type="compositionally biased region" description="Basic and acidic residues" evidence="21">
    <location>
        <begin position="98"/>
        <end position="115"/>
    </location>
</feature>
<dbReference type="Pfam" id="PF18198">
    <property type="entry name" value="AAA_lid_11"/>
    <property type="match status" value="1"/>
</dbReference>
<dbReference type="SUPFAM" id="SSF52540">
    <property type="entry name" value="P-loop containing nucleoside triphosphate hydrolases"/>
    <property type="match status" value="4"/>
</dbReference>
<feature type="coiled-coil region" evidence="20">
    <location>
        <begin position="2794"/>
        <end position="2856"/>
    </location>
</feature>
<dbReference type="FunFam" id="1.10.287.2620:FF:000002">
    <property type="entry name" value="Dynein heavy chain 2, axonemal"/>
    <property type="match status" value="1"/>
</dbReference>
<evidence type="ECO:0000256" key="17">
    <source>
        <dbReference type="ARBA" id="ARBA00071816"/>
    </source>
</evidence>
<reference evidence="33" key="1">
    <citation type="submission" date="2017-01" db="EMBL/GenBank/DDBJ databases">
        <title>Comparative genomics of anhydrobiosis in the tardigrade Hypsibius dujardini.</title>
        <authorList>
            <person name="Yoshida Y."/>
            <person name="Koutsovoulos G."/>
            <person name="Laetsch D."/>
            <person name="Stevens L."/>
            <person name="Kumar S."/>
            <person name="Horikawa D."/>
            <person name="Ishino K."/>
            <person name="Komine S."/>
            <person name="Tomita M."/>
            <person name="Blaxter M."/>
            <person name="Arakawa K."/>
        </authorList>
    </citation>
    <scope>NUCLEOTIDE SEQUENCE [LARGE SCALE GENOMIC DNA]</scope>
    <source>
        <strain evidence="33">Z151</strain>
    </source>
</reference>
<evidence type="ECO:0000256" key="2">
    <source>
        <dbReference type="ARBA" id="ARBA00004430"/>
    </source>
</evidence>
<sequence length="4002" mass="454907">MDPNIGPKSSFKAFGVPPPAVTYLPSPSTAEPKFPPPRKNLPKFPFSKDLQPGKRPLWTTLRPVVADLNEYLKPKTGAARPSTMLENNMSVATQVRDKMQSHRSWERKTFQRKTDGGVQGPGSRVQGARIIADPISERIRQRVLYIVGTEPTAMQDKLTATKLYDRDELFLQERTRKGHPENESLIQRHKLSKALRERFELLGKESVQGLRVQLPQRLLDRQLNLSYTRKQYYVINGIETTTAMEIPDAWMDNILNQLEFHLIKKYPETVKRLAQEARYEFLKGIKTAIAQFVFRSSELQVALSRTMLLPSIDVIRRIMYFRSLQISVARKAMNEIFHHGHAISRAIVTLWYQKKQAFPPKDPSAGTARPSYDDLRVIQTQSFARPIWTEPFDVQDFQMKVLSHIDHCKDKITRKWVEQVKDLILLGQVNGWLPSKEAEQLKVAHFVKSTSALVTRQIQLILTRSLEDLYKLFFPGPQCPFYQSFPGFVVRIILDATELKFEPEFINIQKVVLSVFTLVADVMKVFPSLDGLVAKATIGKKSLDETKKLPVVGAVILPERMDPMLRDMEKLLQNEFEKPKQFMQKFACFDEIIRGDCSKRMAKFVSEEGHSYADFLVEMDYFLKVSSDVYASAAKTTYLGLFSVNCEELFAGLTKRIEGVLDGIARKEKITEDLDLIDRLVAELNGYSEANDVSKYKRKANNLEARLEDCLNRIDQLNKEEALFKWEQTDYPQRTANSTRLAPFVRLYDTGSDFADKCQLWLSTPVDEINPETVVAEVESMWTTIYRLEKFFNGNPAPLSIATKIKGKIDQFKEFLPLINTLCNLGLRSRHWEQISGVVGYTLKPSPELTLSKIVHLKLGPFVPQFEVISEAATKEYTIEKSLDKMKQDWKNMEFGLLPYRETGTTILTAVDEIQLQLDDHLLKTQTVRGSPFIKAFDKDAKEWEDTLRQLQDILDIFLKVQATWLYLEPIFSSPDIIAQMPEEGKRFQQVDKTWRDIMKPIQADKRALSVVKVDKILLRLQSAHESLEFILKGLNDYLEKKRLFFPRFFFLSNDELLEILSETKDPMRVQPHLKKCFEGIASLEFTPKLDVTHMLSAEKESVQLIRTVSTSKAKGQVEKWLCELEALMISSVRDVIAKALVDYAVVPRSQWVMKWPGQAVLCVSQTYWTSEVHQAIANGLPALGVYLQQNTDQISEIVSIVRGKISKQNRTTLGALVVIDVHARDVVFELVKAKITDENDFMWLSQLRYYWEDLEKDGTYNMATRMINSMLRYGYEYLGNSGRLVITPLTDRCYRTLFGALQLHLGGAPEGPAGTGKTETTKDLAKAVAKQCVVFNCSDGLDVLALGKFFKGLASCGAWSCFDEFNRINLEVLSVVAQQILTIQRGINSGATKLVFEGTEIKLDPTCSVFITMNPGYAGRSELPDNLKALFRSVAMMVPDYAMIAEIRLYSFGFVNARPLAVKIVATYRLCSEQLSSQSHYDYGMRAVNSVLVAAGNIKQKYPKEDENILILRSIKDVNLPKFLAHDIPLFNGITADLFPGTTLPTPDYELLNKAVADNCIKMNLQCTDVFVEKIQQIYEMMIVRHGFMITGDPFGGKTSAYKVLAAALGDLCEQKLMEENKVVTTVINPKSITMGQLYGQFDPVSHEWSDGVLAVSYRAFASSQTPDRKWLIFDGPVDAVWIENMNTVLDDNKKLCLMSGEIIQLAPTTNLIFEPMDLEAASPATVSRCGMIYMEPGALGWQPLVVSYIHDLPESIGKKQREHLHRFFMSYVQPCLDLVRRNHLKEHSPTSNANLVRSLTNLIDCQLDEFLNEKLIKDVTDELKNGWMEGIFFFSLVWSIGATVNDEGRILFDRALRDMVKWGFDESGAAKFNLQKAVPKLEGSLCPFPPEGRVFDYRFEKDGYGRWVHWGEDKSLLQIIPKDSTFSEILVPTHDTVRYTYLMNLFVNHDKHCLFVGPTGTGKSVYINDFLSNKVDKTAIKYIPVIFSAQTTANQTQNMITARLDKRRKGVFGPPVGKKMVIFVDDLNMPMKETYGAQPPIELLRQWLDHGQWYDLKDTSALKLVGMQLMSAMGPPGGGRNSVTPRFLRHLNTVAVNEFDNIGMSLIFKKIIAWHLDAKGFGLEFKILGEQLIAGTLEVYNSAIRELLPTPTKSHYLFNLRDFARVVQGVCLSDTAHFIDTRAMKRLWIHEIFRVYYDRLVETDDRKWFFDLTKKTMDTAFRDSIENVLAKDGVRTTVEENDLRNLIFCHLQPGDDSNGYGEITNTETLRKSVESLLDDFNSVSKQPMNLVIFGFALEHICKISRIIRIPRSHALLVGVGGSGRKSLTRLAAYIADYEVFQVEISKNYATNEWREDLKRILRKIAENEQHAVFVFSDTQIKNESFLEDVNNLLNSGEVPNLFAVDERVEICEKMRILDRQRDRSRQTDGSPQALFNFFTSRVQNQLHVVLCMSPIGEAFRTRLRKFPSIVNCCTIDWFQSWPEDALSAVAQRFLEDVDLPPDQKANCTKMCKSFHTTAIELSEKFRSQLQRYNYVTPTSYLELIKTYKILLAKKRDEVLKAKKRYEGGLDRLANAAAQVAVMQRDLTSLQPQLREASRQVDELIIVIDRESQEALKVEASVKKEEESANDSATAAKKIKDECDADLQTALPILAEALDALNTLKEEDITFMKSMKNPPNQIKLVMEAVCVLKGLKADKIKDNQGNPVEDWWGPSKRVMGDIKFLDSLRNFDKDNIPVKIMRVIRDKYIPDPIFEPKEVRKASIAAEGLCKWVIAMEKYDRVAKIVAPKKEALAKAEGELAVAMAALNKARAALKAVQDRLAELQRKLDANRLQKANLEREVINVSKKLVRAEELISKLGGEKDRWSQAALDLGARYTNLTGDVLISSGIVAYLGAFTSGFRNHQVADWLAKCLNLKIPCSQNYALSGTLGDAVQIREWNINGLPTDNFSVENGIIITNTRRWPLLIDPQGQANKWIRMQEKHNKLKVVKQTDGDFIRVLENSIQFGIPVLLENVGEDLDPSLEPLLLKQTFKQGGVFCIKLGDNVIEYQESFRFYMTTKLPNPHYLPETAVKVTIVNFMITPEGLEDQLLGIVVAKERPELEDEKNSLIIQGAENKKALKDIEDRILQVLSDAQGNILDDETGINVLSSSKELSNNIQAKQVKAEETEKNIDKMRLQYKPVATHSSVLFFTITDLANIEPMYQYSLTWYINLFVMGIDSAEKAEVLKERLQNLRSYFTFSLYCNICRSLFEKDKLLFTLLLCVNVMKSKKMITEAEWRFFLTGGVGLDNKNPSPGPWLAKQSWDEICRLDLMDGFVGLRDSFATNSANWTAILESMHPQEETFPAPWDMLSSFRRILVLRCIRPDKVIPAVQTFVIENLGKEFAEPPPFDLSKAFMDTNCCTPLIFVLSPGADPTGALLKFADDKGFGKHKLNSLSLGQGQGPIAIRLLEQATKEGTWVVLQNCHLATSWMPSLERICDEFAMDSIHPDFRLWLTSYPSKDFPVSVLQNGVKLTNEPPKGLRANIVRSYLSDPINDDNFFEKTSKQPRVFHKMLYGLCFFHALIQERKNFGPLGWNVQYEFNDTDLRISVMQLHMFLNDYKEVPFDALRYMTGECNYGGRVTDDKDRRTLNTLLKRFYCPQIIEEAPQYTFEPTGTYFAPPDGVYDSYIQYTRSLPAVTNTEVFGLHNNADITKEQQETQLLFDSALVSSGSGKGSGATVSDDIILQIATGILEKLPPNFDIATANEKYPTVYSQSMNTVLVQEMGRFNRLLSTIRSSLIDIQKAMKGLVVLSAELEEILNSILSGKIPQVWRRWSYPSLKPLGSYIADFVLRLKFLQGWYEHGPPPTFWISGFYFTQAFLTGAQQNFARKYTIPIDLLGFDVEVLTESNYATPPEDGIYVYGLYLEGARWDVKGKHLTESYPKVLYDPMPVIWLIPVEKTKAREGTFYMCPVYKTTERRGVLSTTGHSTNFVISLKLVTVDGEDHWICRGVALICQLNV</sequence>
<dbReference type="Gene3D" id="3.10.490.20">
    <property type="match status" value="1"/>
</dbReference>
<dbReference type="InterPro" id="IPR043157">
    <property type="entry name" value="Dynein_AAA1S"/>
</dbReference>
<comment type="subcellular location">
    <subcellularLocation>
        <location evidence="1">Cell projection</location>
        <location evidence="1">Cilium</location>
        <location evidence="1">Flagellum</location>
    </subcellularLocation>
    <subcellularLocation>
        <location evidence="2">Cytoplasm</location>
        <location evidence="2">Cytoskeleton</location>
        <location evidence="2">Cilium axoneme</location>
    </subcellularLocation>
</comment>
<dbReference type="InterPro" id="IPR042222">
    <property type="entry name" value="Dynein_2_N"/>
</dbReference>
<dbReference type="GO" id="GO:0003341">
    <property type="term" value="P:cilium movement"/>
    <property type="evidence" value="ECO:0007669"/>
    <property type="project" value="UniProtKB-ARBA"/>
</dbReference>
<dbReference type="GO" id="GO:0005524">
    <property type="term" value="F:ATP binding"/>
    <property type="evidence" value="ECO:0007669"/>
    <property type="project" value="UniProtKB-KW"/>
</dbReference>
<evidence type="ECO:0000256" key="5">
    <source>
        <dbReference type="ARBA" id="ARBA00022701"/>
    </source>
</evidence>
<feature type="coiled-coil region" evidence="20">
    <location>
        <begin position="3152"/>
        <end position="3179"/>
    </location>
</feature>
<evidence type="ECO:0000313" key="33">
    <source>
        <dbReference type="Proteomes" id="UP000192578"/>
    </source>
</evidence>
<evidence type="ECO:0000259" key="22">
    <source>
        <dbReference type="Pfam" id="PF03028"/>
    </source>
</evidence>
<proteinExistence type="inferred from homology"/>
<dbReference type="Pfam" id="PF12781">
    <property type="entry name" value="AAA_9"/>
    <property type="match status" value="1"/>
</dbReference>
<evidence type="ECO:0000256" key="15">
    <source>
        <dbReference type="ARBA" id="ARBA00023273"/>
    </source>
</evidence>
<evidence type="ECO:0000256" key="12">
    <source>
        <dbReference type="ARBA" id="ARBA00023069"/>
    </source>
</evidence>
<name>A0A1W0WFI6_HYPEX</name>
<evidence type="ECO:0000256" key="7">
    <source>
        <dbReference type="ARBA" id="ARBA00022741"/>
    </source>
</evidence>
<gene>
    <name evidence="32" type="ORF">BV898_11843</name>
</gene>
<dbReference type="FunFam" id="1.10.8.710:FF:000004">
    <property type="entry name" value="Dynein axonemal heavy chain 6"/>
    <property type="match status" value="1"/>
</dbReference>
<evidence type="ECO:0000259" key="26">
    <source>
        <dbReference type="Pfam" id="PF12780"/>
    </source>
</evidence>
<feature type="coiled-coil region" evidence="20">
    <location>
        <begin position="693"/>
        <end position="720"/>
    </location>
</feature>
<dbReference type="InterPro" id="IPR027417">
    <property type="entry name" value="P-loop_NTPase"/>
</dbReference>
<dbReference type="InterPro" id="IPR004273">
    <property type="entry name" value="Dynein_heavy_D6_P-loop"/>
</dbReference>
<dbReference type="Gene3D" id="1.10.472.130">
    <property type="match status" value="1"/>
</dbReference>
<dbReference type="InterPro" id="IPR041658">
    <property type="entry name" value="AAA_lid_11"/>
</dbReference>
<keyword evidence="4" id="KW-0963">Cytoplasm</keyword>
<evidence type="ECO:0000259" key="27">
    <source>
        <dbReference type="Pfam" id="PF12781"/>
    </source>
</evidence>
<evidence type="ECO:0000256" key="10">
    <source>
        <dbReference type="ARBA" id="ARBA00023017"/>
    </source>
</evidence>
<keyword evidence="8" id="KW-0067">ATP-binding</keyword>
<keyword evidence="33" id="KW-1185">Reference proteome</keyword>
<dbReference type="FunFam" id="1.20.1270.280:FF:000001">
    <property type="entry name" value="dynein heavy chain 7, axonemal"/>
    <property type="match status" value="1"/>
</dbReference>
<keyword evidence="14" id="KW-0206">Cytoskeleton</keyword>
<dbReference type="FunFam" id="3.10.490.20:FF:000001">
    <property type="entry name" value="dynein heavy chain 7, axonemal"/>
    <property type="match status" value="1"/>
</dbReference>
<evidence type="ECO:0000256" key="8">
    <source>
        <dbReference type="ARBA" id="ARBA00022840"/>
    </source>
</evidence>
<comment type="similarity">
    <text evidence="3">Belongs to the dynein heavy chain family.</text>
</comment>
<comment type="subunit">
    <text evidence="16">The dynein complex consists of at least two heavy chains and a number of intermediate and light chains.</text>
</comment>
<dbReference type="Pfam" id="PF12780">
    <property type="entry name" value="AAA_8"/>
    <property type="match status" value="1"/>
</dbReference>
<dbReference type="InterPro" id="IPR013602">
    <property type="entry name" value="Dynein_heavy_linker"/>
</dbReference>
<keyword evidence="10" id="KW-0243">Dynein</keyword>
<dbReference type="Gene3D" id="6.10.140.1060">
    <property type="match status" value="1"/>
</dbReference>
<dbReference type="FunFam" id="1.10.472.130:FF:000005">
    <property type="entry name" value="Dynein axonemal heavy chain 7"/>
    <property type="match status" value="1"/>
</dbReference>
<keyword evidence="13" id="KW-0505">Motor protein</keyword>
<dbReference type="FunFam" id="3.40.50.300:FF:001328">
    <property type="entry name" value="Dynein heavy chain 6, axonemal"/>
    <property type="match status" value="1"/>
</dbReference>
<dbReference type="Gene3D" id="1.20.920.30">
    <property type="match status" value="1"/>
</dbReference>
<dbReference type="FunFam" id="3.40.50.300:FF:000044">
    <property type="entry name" value="Dynein heavy chain 5, axonemal"/>
    <property type="match status" value="1"/>
</dbReference>
<dbReference type="GO" id="GO:0031514">
    <property type="term" value="C:motile cilium"/>
    <property type="evidence" value="ECO:0007669"/>
    <property type="project" value="UniProtKB-SubCell"/>
</dbReference>
<dbReference type="Gene3D" id="1.10.8.710">
    <property type="match status" value="1"/>
</dbReference>
<dbReference type="Gene3D" id="1.10.8.1220">
    <property type="match status" value="1"/>
</dbReference>
<evidence type="ECO:0000256" key="11">
    <source>
        <dbReference type="ARBA" id="ARBA00023054"/>
    </source>
</evidence>
<dbReference type="InterPro" id="IPR041466">
    <property type="entry name" value="Dynein_AAA5_ext"/>
</dbReference>
<dbReference type="Pfam" id="PF03028">
    <property type="entry name" value="Dynein_heavy"/>
    <property type="match status" value="1"/>
</dbReference>
<dbReference type="Pfam" id="PF12774">
    <property type="entry name" value="AAA_6"/>
    <property type="match status" value="1"/>
</dbReference>
<evidence type="ECO:0000259" key="29">
    <source>
        <dbReference type="Pfam" id="PF17857"/>
    </source>
</evidence>
<dbReference type="GO" id="GO:0005874">
    <property type="term" value="C:microtubule"/>
    <property type="evidence" value="ECO:0007669"/>
    <property type="project" value="UniProtKB-KW"/>
</dbReference>
<dbReference type="Gene3D" id="1.20.58.1120">
    <property type="match status" value="1"/>
</dbReference>
<feature type="region of interest" description="Disordered" evidence="21">
    <location>
        <begin position="1"/>
        <end position="48"/>
    </location>
</feature>
<evidence type="ECO:0000256" key="1">
    <source>
        <dbReference type="ARBA" id="ARBA00004230"/>
    </source>
</evidence>
<dbReference type="InterPro" id="IPR035706">
    <property type="entry name" value="AAA_9"/>
</dbReference>
<feature type="domain" description="Dynein heavy chain linker" evidence="23">
    <location>
        <begin position="740"/>
        <end position="1140"/>
    </location>
</feature>
<dbReference type="InterPro" id="IPR026983">
    <property type="entry name" value="DHC"/>
</dbReference>
<dbReference type="Gene3D" id="1.10.8.720">
    <property type="entry name" value="Region D6 of dynein motor"/>
    <property type="match status" value="1"/>
</dbReference>
<protein>
    <recommendedName>
        <fullName evidence="17">Dynein axonemal heavy chain 7</fullName>
    </recommendedName>
    <alternativeName>
        <fullName evidence="19">Axonemal beta dynein heavy chain 7</fullName>
    </alternativeName>
    <alternativeName>
        <fullName evidence="18">Ciliary dynein heavy chain 7</fullName>
    </alternativeName>
</protein>
<feature type="domain" description="Dynein heavy chain ATP-binding dynein motor region" evidence="27">
    <location>
        <begin position="2938"/>
        <end position="3159"/>
    </location>
</feature>
<dbReference type="FunFam" id="1.20.920.30:FF:000002">
    <property type="entry name" value="Dynein axonemal heavy chain 3"/>
    <property type="match status" value="1"/>
</dbReference>
<keyword evidence="5" id="KW-0493">Microtubule</keyword>
<dbReference type="Pfam" id="PF12777">
    <property type="entry name" value="MT"/>
    <property type="match status" value="1"/>
</dbReference>
<feature type="domain" description="Dynein heavy chain AAA module D4" evidence="26">
    <location>
        <begin position="2290"/>
        <end position="2551"/>
    </location>
</feature>
<dbReference type="EMBL" id="MTYJ01000113">
    <property type="protein sequence ID" value="OQV13961.1"/>
    <property type="molecule type" value="Genomic_DNA"/>
</dbReference>
<dbReference type="FunFam" id="1.20.140.100:FF:000004">
    <property type="entry name" value="Dynein axonemal heavy chain 6"/>
    <property type="match status" value="1"/>
</dbReference>
<dbReference type="GO" id="GO:0045505">
    <property type="term" value="F:dynein intermediate chain binding"/>
    <property type="evidence" value="ECO:0007669"/>
    <property type="project" value="InterPro"/>
</dbReference>